<dbReference type="AlphaFoldDB" id="A0A811PNB8"/>
<proteinExistence type="predicted"/>
<evidence type="ECO:0000313" key="2">
    <source>
        <dbReference type="EMBL" id="CAD6247561.1"/>
    </source>
</evidence>
<comment type="caution">
    <text evidence="2">The sequence shown here is derived from an EMBL/GenBank/DDBJ whole genome shotgun (WGS) entry which is preliminary data.</text>
</comment>
<keyword evidence="1" id="KW-0175">Coiled coil</keyword>
<dbReference type="Proteomes" id="UP000604825">
    <property type="component" value="Unassembled WGS sequence"/>
</dbReference>
<organism evidence="2 3">
    <name type="scientific">Miscanthus lutarioriparius</name>
    <dbReference type="NCBI Taxonomy" id="422564"/>
    <lineage>
        <taxon>Eukaryota</taxon>
        <taxon>Viridiplantae</taxon>
        <taxon>Streptophyta</taxon>
        <taxon>Embryophyta</taxon>
        <taxon>Tracheophyta</taxon>
        <taxon>Spermatophyta</taxon>
        <taxon>Magnoliopsida</taxon>
        <taxon>Liliopsida</taxon>
        <taxon>Poales</taxon>
        <taxon>Poaceae</taxon>
        <taxon>PACMAD clade</taxon>
        <taxon>Panicoideae</taxon>
        <taxon>Andropogonodae</taxon>
        <taxon>Andropogoneae</taxon>
        <taxon>Saccharinae</taxon>
        <taxon>Miscanthus</taxon>
    </lineage>
</organism>
<name>A0A811PNB8_9POAL</name>
<reference evidence="2" key="1">
    <citation type="submission" date="2020-10" db="EMBL/GenBank/DDBJ databases">
        <authorList>
            <person name="Han B."/>
            <person name="Lu T."/>
            <person name="Zhao Q."/>
            <person name="Huang X."/>
            <person name="Zhao Y."/>
        </authorList>
    </citation>
    <scope>NUCLEOTIDE SEQUENCE</scope>
</reference>
<dbReference type="EMBL" id="CAJGYO010000007">
    <property type="protein sequence ID" value="CAD6247561.1"/>
    <property type="molecule type" value="Genomic_DNA"/>
</dbReference>
<feature type="coiled-coil region" evidence="1">
    <location>
        <begin position="23"/>
        <end position="89"/>
    </location>
</feature>
<gene>
    <name evidence="2" type="ORF">NCGR_LOCUS31747</name>
</gene>
<accession>A0A811PNB8</accession>
<sequence>MEKELKERDDKYVELDTKFPRLHKRAKQRIQDIQKEKDDLEARFNEVNQKAEQAASLQLAAQQELERARQQASEALRSMDAERQQLRTVNSNDPLSCVLFVCEDLAESRQKATVQSSREGNFLYDYNLLRQNLATIRLLMKV</sequence>
<evidence type="ECO:0000256" key="1">
    <source>
        <dbReference type="SAM" id="Coils"/>
    </source>
</evidence>
<dbReference type="OrthoDB" id="1926336at2759"/>
<keyword evidence="3" id="KW-1185">Reference proteome</keyword>
<protein>
    <submittedName>
        <fullName evidence="2">Uncharacterized protein</fullName>
    </submittedName>
</protein>
<evidence type="ECO:0000313" key="3">
    <source>
        <dbReference type="Proteomes" id="UP000604825"/>
    </source>
</evidence>